<dbReference type="InterPro" id="IPR051161">
    <property type="entry name" value="Mannose-6P_isomerase_type2"/>
</dbReference>
<reference evidence="12" key="1">
    <citation type="submission" date="2021-02" db="EMBL/GenBank/DDBJ databases">
        <authorList>
            <person name="Han P."/>
        </authorList>
    </citation>
    <scope>NUCLEOTIDE SEQUENCE</scope>
    <source>
        <strain evidence="12">Candidatus Nitrotoga sp. ZN8</strain>
    </source>
</reference>
<organism evidence="12 13">
    <name type="scientific">Candidatus Nitrotoga fabula</name>
    <dbReference type="NCBI Taxonomy" id="2182327"/>
    <lineage>
        <taxon>Bacteria</taxon>
        <taxon>Pseudomonadati</taxon>
        <taxon>Pseudomonadota</taxon>
        <taxon>Betaproteobacteria</taxon>
        <taxon>Nitrosomonadales</taxon>
        <taxon>Gallionellaceae</taxon>
        <taxon>Candidatus Nitrotoga</taxon>
    </lineage>
</organism>
<keyword evidence="5" id="KW-0547">Nucleotide-binding</keyword>
<dbReference type="Gene3D" id="2.60.120.10">
    <property type="entry name" value="Jelly Rolls"/>
    <property type="match status" value="1"/>
</dbReference>
<dbReference type="InterPro" id="IPR049577">
    <property type="entry name" value="GMPP_N"/>
</dbReference>
<proteinExistence type="inferred from homology"/>
<dbReference type="GO" id="GO:0009298">
    <property type="term" value="P:GDP-mannose biosynthetic process"/>
    <property type="evidence" value="ECO:0007669"/>
    <property type="project" value="TreeGrafter"/>
</dbReference>
<evidence type="ECO:0000256" key="5">
    <source>
        <dbReference type="ARBA" id="ARBA00022741"/>
    </source>
</evidence>
<dbReference type="NCBIfam" id="TIGR01479">
    <property type="entry name" value="GMP_PMI"/>
    <property type="match status" value="1"/>
</dbReference>
<evidence type="ECO:0000256" key="7">
    <source>
        <dbReference type="ARBA" id="ARBA00047343"/>
    </source>
</evidence>
<accession>A0A916BD53</accession>
<evidence type="ECO:0000313" key="13">
    <source>
        <dbReference type="Proteomes" id="UP000675882"/>
    </source>
</evidence>
<feature type="domain" description="Nucleotidyl transferase" evidence="9">
    <location>
        <begin position="42"/>
        <end position="325"/>
    </location>
</feature>
<dbReference type="Pfam" id="PF01050">
    <property type="entry name" value="MannoseP_isomer"/>
    <property type="match status" value="1"/>
</dbReference>
<evidence type="ECO:0000259" key="10">
    <source>
        <dbReference type="Pfam" id="PF01050"/>
    </source>
</evidence>
<dbReference type="GO" id="GO:0004475">
    <property type="term" value="F:mannose-1-phosphate guanylyltransferase (GTP) activity"/>
    <property type="evidence" value="ECO:0007669"/>
    <property type="project" value="UniProtKB-EC"/>
</dbReference>
<dbReference type="Gene3D" id="3.90.550.10">
    <property type="entry name" value="Spore Coat Polysaccharide Biosynthesis Protein SpsA, Chain A"/>
    <property type="match status" value="1"/>
</dbReference>
<evidence type="ECO:0000256" key="4">
    <source>
        <dbReference type="ARBA" id="ARBA00022695"/>
    </source>
</evidence>
<sequence length="509" mass="57339">MAQDIRPPVLGRSVALVLQIIIQQCVREKYVVLLLDITMLYPVILSGGSGTRLWPLSRAALPKQFLPLISEYTLFQETLLRLKGCADVAAPFVICNNEHRFLVAEQLRAVNVNPLLQVLEPSGRNTAPAAAIAAFAAQEQDDQATLLVLPADHLIQNVSAFHAAIQSASVLAQQKWLVTFGIAPRDPATGFGYIKLGDRLGLDGNRFEVASFVEKPDMEMAKRFVESGNYFWNSGMFVFRASNYLKELHCYRPDIYSAVKHAWKNSKHDMDFCRLSEQDFVACPSESIDYAVMEHTRAAAVVTVDIGWNDIGSWSSLHQILDQDRKGNVLRGDVYAAETANSYVRAESRMVATIGVHDLIIVETADAVLVMNKGFAQDVKHTVEYLKQAERTEHLEHRRVYRPWGYYEGIDMGERFQAKRIMVKPGAKLSLQKHQYRAEHWVVVSGYAKVTRGDEILLLQEDQSTYIPLGMKHRLENIGAGSLYLIEIQSGSYLGEDDIVRFDDDYKRD</sequence>
<evidence type="ECO:0000259" key="11">
    <source>
        <dbReference type="Pfam" id="PF22640"/>
    </source>
</evidence>
<dbReference type="InterPro" id="IPR054566">
    <property type="entry name" value="ManC/GMP-like_b-helix"/>
</dbReference>
<dbReference type="CDD" id="cd02213">
    <property type="entry name" value="cupin_PMI_typeII_C"/>
    <property type="match status" value="1"/>
</dbReference>
<evidence type="ECO:0000256" key="2">
    <source>
        <dbReference type="ARBA" id="ARBA00012387"/>
    </source>
</evidence>
<keyword evidence="4 12" id="KW-0548">Nucleotidyltransferase</keyword>
<evidence type="ECO:0000256" key="8">
    <source>
        <dbReference type="RuleBase" id="RU004190"/>
    </source>
</evidence>
<dbReference type="EMBL" id="CAJNBL010000024">
    <property type="protein sequence ID" value="CAE6719462.1"/>
    <property type="molecule type" value="Genomic_DNA"/>
</dbReference>
<keyword evidence="6" id="KW-0342">GTP-binding</keyword>
<comment type="catalytic activity">
    <reaction evidence="7">
        <text>alpha-D-mannose 1-phosphate + GTP + H(+) = GDP-alpha-D-mannose + diphosphate</text>
        <dbReference type="Rhea" id="RHEA:15229"/>
        <dbReference type="ChEBI" id="CHEBI:15378"/>
        <dbReference type="ChEBI" id="CHEBI:33019"/>
        <dbReference type="ChEBI" id="CHEBI:37565"/>
        <dbReference type="ChEBI" id="CHEBI:57527"/>
        <dbReference type="ChEBI" id="CHEBI:58409"/>
        <dbReference type="EC" id="2.7.7.13"/>
    </reaction>
</comment>
<dbReference type="FunFam" id="3.90.550.10:FF:000046">
    <property type="entry name" value="Mannose-1-phosphate guanylyltransferase (GDP)"/>
    <property type="match status" value="1"/>
</dbReference>
<dbReference type="GO" id="GO:0005525">
    <property type="term" value="F:GTP binding"/>
    <property type="evidence" value="ECO:0007669"/>
    <property type="project" value="UniProtKB-KW"/>
</dbReference>
<dbReference type="PANTHER" id="PTHR46390:SF1">
    <property type="entry name" value="MANNOSE-1-PHOSPHATE GUANYLYLTRANSFERASE"/>
    <property type="match status" value="1"/>
</dbReference>
<dbReference type="Pfam" id="PF22640">
    <property type="entry name" value="ManC_GMP_beta-helix"/>
    <property type="match status" value="1"/>
</dbReference>
<dbReference type="InterPro" id="IPR029044">
    <property type="entry name" value="Nucleotide-diphossugar_trans"/>
</dbReference>
<dbReference type="InterPro" id="IPR006375">
    <property type="entry name" value="Man1P_GuaTrfase/Man6P_Isoase"/>
</dbReference>
<dbReference type="InterPro" id="IPR001538">
    <property type="entry name" value="Man6P_isomerase-2_C"/>
</dbReference>
<evidence type="ECO:0000256" key="6">
    <source>
        <dbReference type="ARBA" id="ARBA00023134"/>
    </source>
</evidence>
<evidence type="ECO:0000256" key="1">
    <source>
        <dbReference type="ARBA" id="ARBA00006115"/>
    </source>
</evidence>
<dbReference type="Proteomes" id="UP000675882">
    <property type="component" value="Unassembled WGS sequence"/>
</dbReference>
<dbReference type="InterPro" id="IPR011051">
    <property type="entry name" value="RmlC_Cupin_sf"/>
</dbReference>
<feature type="domain" description="MannoseP isomerase/GMP-like beta-helix" evidence="11">
    <location>
        <begin position="336"/>
        <end position="386"/>
    </location>
</feature>
<dbReference type="InterPro" id="IPR014710">
    <property type="entry name" value="RmlC-like_jellyroll"/>
</dbReference>
<keyword evidence="13" id="KW-1185">Reference proteome</keyword>
<evidence type="ECO:0000313" key="12">
    <source>
        <dbReference type="EMBL" id="CAE6719462.1"/>
    </source>
</evidence>
<comment type="caution">
    <text evidence="12">The sequence shown here is derived from an EMBL/GenBank/DDBJ whole genome shotgun (WGS) entry which is preliminary data.</text>
</comment>
<dbReference type="InterPro" id="IPR005835">
    <property type="entry name" value="NTP_transferase_dom"/>
</dbReference>
<dbReference type="SUPFAM" id="SSF53448">
    <property type="entry name" value="Nucleotide-diphospho-sugar transferases"/>
    <property type="match status" value="1"/>
</dbReference>
<comment type="similarity">
    <text evidence="1 8">Belongs to the mannose-6-phosphate isomerase type 2 family.</text>
</comment>
<dbReference type="AlphaFoldDB" id="A0A916BD53"/>
<keyword evidence="3 12" id="KW-0808">Transferase</keyword>
<gene>
    <name evidence="12" type="primary">cpsB</name>
    <name evidence="12" type="ORF">NTGZN8_300019</name>
</gene>
<dbReference type="CDD" id="cd02509">
    <property type="entry name" value="GDP-M1P_Guanylyltransferase"/>
    <property type="match status" value="1"/>
</dbReference>
<dbReference type="PANTHER" id="PTHR46390">
    <property type="entry name" value="MANNOSE-1-PHOSPHATE GUANYLYLTRANSFERASE"/>
    <property type="match status" value="1"/>
</dbReference>
<dbReference type="FunFam" id="2.60.120.10:FF:000032">
    <property type="entry name" value="Mannose-1-phosphate guanylyltransferase/mannose-6-phosphate isomerase"/>
    <property type="match status" value="1"/>
</dbReference>
<protein>
    <recommendedName>
        <fullName evidence="2">mannose-1-phosphate guanylyltransferase</fullName>
        <ecNumber evidence="2">2.7.7.13</ecNumber>
    </recommendedName>
</protein>
<evidence type="ECO:0000256" key="3">
    <source>
        <dbReference type="ARBA" id="ARBA00022679"/>
    </source>
</evidence>
<dbReference type="GO" id="GO:0000271">
    <property type="term" value="P:polysaccharide biosynthetic process"/>
    <property type="evidence" value="ECO:0007669"/>
    <property type="project" value="InterPro"/>
</dbReference>
<evidence type="ECO:0000259" key="9">
    <source>
        <dbReference type="Pfam" id="PF00483"/>
    </source>
</evidence>
<dbReference type="Pfam" id="PF00483">
    <property type="entry name" value="NTP_transferase"/>
    <property type="match status" value="1"/>
</dbReference>
<dbReference type="SUPFAM" id="SSF51182">
    <property type="entry name" value="RmlC-like cupins"/>
    <property type="match status" value="1"/>
</dbReference>
<dbReference type="EC" id="2.7.7.13" evidence="2"/>
<feature type="domain" description="Mannose-6-phosphate isomerase type II C-terminal" evidence="10">
    <location>
        <begin position="390"/>
        <end position="504"/>
    </location>
</feature>
<name>A0A916BD53_9PROT</name>